<dbReference type="Gene3D" id="3.40.50.11660">
    <property type="entry name" value="Glycosyl transferase family 10, C-terminal domain"/>
    <property type="match status" value="1"/>
</dbReference>
<organism evidence="1 2">
    <name type="scientific">Arenibacterium halophilum</name>
    <dbReference type="NCBI Taxonomy" id="2583821"/>
    <lineage>
        <taxon>Bacteria</taxon>
        <taxon>Pseudomonadati</taxon>
        <taxon>Pseudomonadota</taxon>
        <taxon>Alphaproteobacteria</taxon>
        <taxon>Rhodobacterales</taxon>
        <taxon>Paracoccaceae</taxon>
        <taxon>Arenibacterium</taxon>
    </lineage>
</organism>
<dbReference type="EMBL" id="VCPC01000003">
    <property type="protein sequence ID" value="TMV11680.1"/>
    <property type="molecule type" value="Genomic_DNA"/>
</dbReference>
<dbReference type="InterPro" id="IPR038577">
    <property type="entry name" value="GT10-like_C_sf"/>
</dbReference>
<dbReference type="SUPFAM" id="SSF53756">
    <property type="entry name" value="UDP-Glycosyltransferase/glycogen phosphorylase"/>
    <property type="match status" value="1"/>
</dbReference>
<accession>A0ABY2X7C1</accession>
<dbReference type="PANTHER" id="PTHR11929:SF194">
    <property type="entry name" value="ALPHA-(1,3)-FUCOSYLTRANSFERASE 10"/>
    <property type="match status" value="1"/>
</dbReference>
<protein>
    <recommendedName>
        <fullName evidence="3">Glycosyltransferase family 10 (Fucosyltransferase) C-term</fullName>
    </recommendedName>
</protein>
<evidence type="ECO:0008006" key="3">
    <source>
        <dbReference type="Google" id="ProtNLM"/>
    </source>
</evidence>
<proteinExistence type="predicted"/>
<reference evidence="1 2" key="1">
    <citation type="submission" date="2019-05" db="EMBL/GenBank/DDBJ databases">
        <title>Marivita sp. nov. isolated from sea sediment.</title>
        <authorList>
            <person name="Kim W."/>
        </authorList>
    </citation>
    <scope>NUCLEOTIDE SEQUENCE [LARGE SCALE GENOMIC DNA]</scope>
    <source>
        <strain evidence="1 2">CAU 1492</strain>
    </source>
</reference>
<sequence>MSVPDVAIAVLPYEHRQGRDMAQTPLDDLHWPLGRPKRLAGGTVTDMGPQDHLIVYPRTVTHVHARRGVRARVSLLMGEPAAIHGKHIALLHLTGRRFWRVLTFNDTLLRRLPNAVLMPYGTTWVPNWRELSLKKTKMISLIASAKRDSAGHKLRHAVADWLGDTGRDDVDVIGGGYAPFEEKSDGLAPYRYSVVIENVRERNYFSEKLIDAILCDTVPIYWGCPNIADFLPTNGMVICQSEADIRRAIDACTPEDYARRIGALRAIKPKAEGFCDLERRAAQAIAESL</sequence>
<dbReference type="PANTHER" id="PTHR11929">
    <property type="entry name" value="ALPHA- 1,3 -FUCOSYLTRANSFERASE"/>
    <property type="match status" value="1"/>
</dbReference>
<dbReference type="InterPro" id="IPR001503">
    <property type="entry name" value="Glyco_trans_10"/>
</dbReference>
<name>A0ABY2X7C1_9RHOB</name>
<dbReference type="Proteomes" id="UP001191082">
    <property type="component" value="Unassembled WGS sequence"/>
</dbReference>
<keyword evidence="2" id="KW-1185">Reference proteome</keyword>
<evidence type="ECO:0000313" key="1">
    <source>
        <dbReference type="EMBL" id="TMV11680.1"/>
    </source>
</evidence>
<gene>
    <name evidence="1" type="ORF">FGK64_15520</name>
</gene>
<comment type="caution">
    <text evidence="1">The sequence shown here is derived from an EMBL/GenBank/DDBJ whole genome shotgun (WGS) entry which is preliminary data.</text>
</comment>
<evidence type="ECO:0000313" key="2">
    <source>
        <dbReference type="Proteomes" id="UP001191082"/>
    </source>
</evidence>